<proteinExistence type="predicted"/>
<evidence type="ECO:0000313" key="3">
    <source>
        <dbReference type="RefSeq" id="XP_025725001.1"/>
    </source>
</evidence>
<dbReference type="Proteomes" id="UP000286641">
    <property type="component" value="Unplaced"/>
</dbReference>
<feature type="compositionally biased region" description="Basic and acidic residues" evidence="1">
    <location>
        <begin position="30"/>
        <end position="41"/>
    </location>
</feature>
<reference evidence="3" key="2">
    <citation type="submission" date="2025-08" db="UniProtKB">
        <authorList>
            <consortium name="RefSeq"/>
        </authorList>
    </citation>
    <scope>IDENTIFICATION</scope>
    <source>
        <tissue evidence="3">Blood</tissue>
    </source>
</reference>
<feature type="region of interest" description="Disordered" evidence="1">
    <location>
        <begin position="1"/>
        <end position="338"/>
    </location>
</feature>
<reference key="1">
    <citation type="submission" date="2019-01" db="UniProtKB">
        <authorList>
            <consortium name="RefSeq"/>
        </authorList>
    </citation>
    <scope>IDENTIFICATION</scope>
</reference>
<evidence type="ECO:0000313" key="2">
    <source>
        <dbReference type="Proteomes" id="UP000286641"/>
    </source>
</evidence>
<protein>
    <submittedName>
        <fullName evidence="3">Collagen alpha-1(I) chain-like</fullName>
    </submittedName>
</protein>
<dbReference type="AlphaFoldDB" id="A0A3Q7Q9X3"/>
<feature type="compositionally biased region" description="Pro residues" evidence="1">
    <location>
        <begin position="146"/>
        <end position="157"/>
    </location>
</feature>
<organism evidence="2 3">
    <name type="scientific">Callorhinus ursinus</name>
    <name type="common">Northern fur seal</name>
    <dbReference type="NCBI Taxonomy" id="34884"/>
    <lineage>
        <taxon>Eukaryota</taxon>
        <taxon>Metazoa</taxon>
        <taxon>Chordata</taxon>
        <taxon>Craniata</taxon>
        <taxon>Vertebrata</taxon>
        <taxon>Euteleostomi</taxon>
        <taxon>Mammalia</taxon>
        <taxon>Eutheria</taxon>
        <taxon>Laurasiatheria</taxon>
        <taxon>Carnivora</taxon>
        <taxon>Caniformia</taxon>
        <taxon>Pinnipedia</taxon>
        <taxon>Otariidae</taxon>
        <taxon>Callorhinus</taxon>
    </lineage>
</organism>
<keyword evidence="2" id="KW-1185">Reference proteome</keyword>
<dbReference type="RefSeq" id="XP_025725001.1">
    <property type="nucleotide sequence ID" value="XM_025869216.1"/>
</dbReference>
<feature type="compositionally biased region" description="Basic residues" evidence="1">
    <location>
        <begin position="113"/>
        <end position="122"/>
    </location>
</feature>
<feature type="compositionally biased region" description="Low complexity" evidence="1">
    <location>
        <begin position="57"/>
        <end position="82"/>
    </location>
</feature>
<name>A0A3Q7Q9X3_CALUR</name>
<gene>
    <name evidence="3" type="primary">LOC112821933</name>
</gene>
<feature type="compositionally biased region" description="Basic residues" evidence="1">
    <location>
        <begin position="196"/>
        <end position="205"/>
    </location>
</feature>
<feature type="compositionally biased region" description="Basic and acidic residues" evidence="1">
    <location>
        <begin position="278"/>
        <end position="291"/>
    </location>
</feature>
<evidence type="ECO:0000256" key="1">
    <source>
        <dbReference type="SAM" id="MobiDB-lite"/>
    </source>
</evidence>
<accession>A0A3Q7Q9X3</accession>
<feature type="region of interest" description="Disordered" evidence="1">
    <location>
        <begin position="435"/>
        <end position="468"/>
    </location>
</feature>
<sequence>MGLLVKNNNNNNTKLRSSPKRQVITKARRRPDGRTALDPRRGKFWRRGSKPPCPAQAAGPSRAAGLSGAASGTSRLGGTSLAPPGGEPFSRARGARPGLRFGQARLRLEQGGPHRRQGRGRGTKGLSGLDRSSPADLTRSRGLAPRTPPGIPGPAPRPGRSDRLRRFRLSVPQALTRACRPKPLRSSSKQAAGRARPGRGPRVTRKPQAAQVEPGKRHRKSRASSLPFLRGDLVTGKREVPPTGGSQRTSGPRHAAPQARSLEAREVLPAAAAGGGRVHRDPGGGREEGRARAGRGSCGGQPSSVEAEQIDSPGSDPTGRQVGRCGDRSAGGAVAPTWGAGRRYPWPPLLGLSGPAGLGRLSQLSLLCRTPAHWCTHAQPVLHRAYTLGVLLLLGPHATRHSCGQPVLAEPRRAGQPVLRRELPLPRGAALLAHGSASREEKHLPGVLGGKPPAVHQKEKPFTTTPGSKYFQALSPLH</sequence>
<dbReference type="InParanoid" id="A0A3Q7Q9X3"/>